<dbReference type="PANTHER" id="PTHR39206">
    <property type="entry name" value="SLL8004 PROTEIN"/>
    <property type="match status" value="1"/>
</dbReference>
<dbReference type="Gene3D" id="3.40.50.300">
    <property type="entry name" value="P-loop containing nucleotide triphosphate hydrolases"/>
    <property type="match status" value="1"/>
</dbReference>
<dbReference type="Proteomes" id="UP000319557">
    <property type="component" value="Chromosome"/>
</dbReference>
<dbReference type="RefSeq" id="WP_145347969.1">
    <property type="nucleotide sequence ID" value="NZ_CP036261.1"/>
</dbReference>
<keyword evidence="2" id="KW-1185">Reference proteome</keyword>
<dbReference type="InterPro" id="IPR027417">
    <property type="entry name" value="P-loop_NTPase"/>
</dbReference>
<dbReference type="SUPFAM" id="SSF52540">
    <property type="entry name" value="P-loop containing nucleoside triphosphate hydrolases"/>
    <property type="match status" value="1"/>
</dbReference>
<accession>A0A517M5C5</accession>
<dbReference type="PANTHER" id="PTHR39206:SF1">
    <property type="entry name" value="SLL8004 PROTEIN"/>
    <property type="match status" value="1"/>
</dbReference>
<reference evidence="1 2" key="1">
    <citation type="submission" date="2019-02" db="EMBL/GenBank/DDBJ databases">
        <title>Deep-cultivation of Planctomycetes and their phenomic and genomic characterization uncovers novel biology.</title>
        <authorList>
            <person name="Wiegand S."/>
            <person name="Jogler M."/>
            <person name="Boedeker C."/>
            <person name="Pinto D."/>
            <person name="Vollmers J."/>
            <person name="Rivas-Marin E."/>
            <person name="Kohn T."/>
            <person name="Peeters S.H."/>
            <person name="Heuer A."/>
            <person name="Rast P."/>
            <person name="Oberbeckmann S."/>
            <person name="Bunk B."/>
            <person name="Jeske O."/>
            <person name="Meyerdierks A."/>
            <person name="Storesund J.E."/>
            <person name="Kallscheuer N."/>
            <person name="Luecker S."/>
            <person name="Lage O.M."/>
            <person name="Pohl T."/>
            <person name="Merkel B.J."/>
            <person name="Hornburger P."/>
            <person name="Mueller R.-W."/>
            <person name="Bruemmer F."/>
            <person name="Labrenz M."/>
            <person name="Spormann A.M."/>
            <person name="Op den Camp H."/>
            <person name="Overmann J."/>
            <person name="Amann R."/>
            <person name="Jetten M.S.M."/>
            <person name="Mascher T."/>
            <person name="Medema M.H."/>
            <person name="Devos D.P."/>
            <person name="Kaster A.-K."/>
            <person name="Ovreas L."/>
            <person name="Rohde M."/>
            <person name="Galperin M.Y."/>
            <person name="Jogler C."/>
        </authorList>
    </citation>
    <scope>NUCLEOTIDE SEQUENCE [LARGE SCALE GENOMIC DNA]</scope>
    <source>
        <strain evidence="1 2">EC9</strain>
    </source>
</reference>
<organism evidence="1 2">
    <name type="scientific">Rosistilla ulvae</name>
    <dbReference type="NCBI Taxonomy" id="1930277"/>
    <lineage>
        <taxon>Bacteria</taxon>
        <taxon>Pseudomonadati</taxon>
        <taxon>Planctomycetota</taxon>
        <taxon>Planctomycetia</taxon>
        <taxon>Pirellulales</taxon>
        <taxon>Pirellulaceae</taxon>
        <taxon>Rosistilla</taxon>
    </lineage>
</organism>
<evidence type="ECO:0000313" key="1">
    <source>
        <dbReference type="EMBL" id="QDS90076.1"/>
    </source>
</evidence>
<dbReference type="AlphaFoldDB" id="A0A517M5C5"/>
<sequence>MSSPLQSTVYVIAGPNGAGKTTFARRYLPYFAGCQEFVNADLIAAGLSPFNPESQSVAAGRLMLNRIETLIRTRTSFGFETTLAGRGHANRLRTMKKLGYRVSLFFIWLPSVELAVARVATRVREGGHNIPEPHIRRRYQLGINNFASLYKPVLDEWIIYDGSSRPGEIIVGEQDNVRRVYDDARFAELKQLSPELMR</sequence>
<dbReference type="OrthoDB" id="9791543at2"/>
<dbReference type="Pfam" id="PF13671">
    <property type="entry name" value="AAA_33"/>
    <property type="match status" value="1"/>
</dbReference>
<proteinExistence type="predicted"/>
<dbReference type="EMBL" id="CP036261">
    <property type="protein sequence ID" value="QDS90076.1"/>
    <property type="molecule type" value="Genomic_DNA"/>
</dbReference>
<gene>
    <name evidence="1" type="ORF">EC9_42800</name>
</gene>
<protein>
    <submittedName>
        <fullName evidence="1">Zeta toxin</fullName>
    </submittedName>
</protein>
<dbReference type="KEGG" id="ruv:EC9_42800"/>
<name>A0A517M5C5_9BACT</name>
<evidence type="ECO:0000313" key="2">
    <source>
        <dbReference type="Proteomes" id="UP000319557"/>
    </source>
</evidence>